<dbReference type="Proteomes" id="UP000553459">
    <property type="component" value="Unassembled WGS sequence"/>
</dbReference>
<reference evidence="1 2" key="1">
    <citation type="submission" date="2019-11" db="EMBL/GenBank/DDBJ databases">
        <title>Characterization of Elizabethkingia argenteiflava sp. nov., isolated from inner surface of Soybean Pods.</title>
        <authorList>
            <person name="Mo S."/>
        </authorList>
    </citation>
    <scope>NUCLEOTIDE SEQUENCE [LARGE SCALE GENOMIC DNA]</scope>
    <source>
        <strain evidence="1 2">YB22</strain>
    </source>
</reference>
<sequence>MSEHEAVQNVSDIWREHGITQGTYYSCKSKYSGMKVSQLKQLGEIEKEL</sequence>
<evidence type="ECO:0000313" key="2">
    <source>
        <dbReference type="Proteomes" id="UP000553459"/>
    </source>
</evidence>
<protein>
    <submittedName>
        <fullName evidence="1">Transposase</fullName>
    </submittedName>
</protein>
<comment type="caution">
    <text evidence="1">The sequence shown here is derived from an EMBL/GenBank/DDBJ whole genome shotgun (WGS) entry which is preliminary data.</text>
</comment>
<accession>A0A845PWP9</accession>
<keyword evidence="2" id="KW-1185">Reference proteome</keyword>
<name>A0A845PWP9_9FLAO</name>
<dbReference type="AlphaFoldDB" id="A0A845PWP9"/>
<dbReference type="EMBL" id="JAAABJ010000425">
    <property type="protein sequence ID" value="NAW50748.1"/>
    <property type="molecule type" value="Genomic_DNA"/>
</dbReference>
<evidence type="ECO:0000313" key="1">
    <source>
        <dbReference type="EMBL" id="NAW50748.1"/>
    </source>
</evidence>
<organism evidence="1 2">
    <name type="scientific">Elizabethkingia argenteiflava</name>
    <dbReference type="NCBI Taxonomy" id="2681556"/>
    <lineage>
        <taxon>Bacteria</taxon>
        <taxon>Pseudomonadati</taxon>
        <taxon>Bacteroidota</taxon>
        <taxon>Flavobacteriia</taxon>
        <taxon>Flavobacteriales</taxon>
        <taxon>Weeksellaceae</taxon>
        <taxon>Elizabethkingia</taxon>
    </lineage>
</organism>
<proteinExistence type="predicted"/>
<gene>
    <name evidence="1" type="ORF">GNY06_04910</name>
</gene>